<gene>
    <name evidence="5" type="primary">yfkN</name>
    <name evidence="5" type="ORF">NCTC10571_00585</name>
</gene>
<dbReference type="PRINTS" id="PR01607">
    <property type="entry name" value="APYRASEFAMLY"/>
</dbReference>
<name>A0A378NWT6_9FIRM</name>
<dbReference type="InterPro" id="IPR006179">
    <property type="entry name" value="5_nucleotidase/apyrase"/>
</dbReference>
<dbReference type="Pfam" id="PF02872">
    <property type="entry name" value="5_nucleotid_C"/>
    <property type="match status" value="1"/>
</dbReference>
<dbReference type="InterPro" id="IPR029052">
    <property type="entry name" value="Metallo-depent_PP-like"/>
</dbReference>
<dbReference type="GO" id="GO:0016787">
    <property type="term" value="F:hydrolase activity"/>
    <property type="evidence" value="ECO:0007669"/>
    <property type="project" value="UniProtKB-KW"/>
</dbReference>
<dbReference type="InterPro" id="IPR036907">
    <property type="entry name" value="5'-Nucleotdase_C_sf"/>
</dbReference>
<dbReference type="Pfam" id="PF00149">
    <property type="entry name" value="Metallophos"/>
    <property type="match status" value="1"/>
</dbReference>
<dbReference type="CDD" id="cd00845">
    <property type="entry name" value="MPP_UshA_N_like"/>
    <property type="match status" value="1"/>
</dbReference>
<dbReference type="EMBL" id="UGPP01000001">
    <property type="protein sequence ID" value="STY70448.1"/>
    <property type="molecule type" value="Genomic_DNA"/>
</dbReference>
<dbReference type="SUPFAM" id="SSF56300">
    <property type="entry name" value="Metallo-dependent phosphatases"/>
    <property type="match status" value="1"/>
</dbReference>
<keyword evidence="2" id="KW-0378">Hydrolase</keyword>
<dbReference type="GO" id="GO:0000166">
    <property type="term" value="F:nucleotide binding"/>
    <property type="evidence" value="ECO:0007669"/>
    <property type="project" value="UniProtKB-KW"/>
</dbReference>
<dbReference type="SUPFAM" id="SSF55816">
    <property type="entry name" value="5'-nucleotidase (syn. UDP-sugar hydrolase), C-terminal domain"/>
    <property type="match status" value="1"/>
</dbReference>
<dbReference type="Proteomes" id="UP000255234">
    <property type="component" value="Unassembled WGS sequence"/>
</dbReference>
<evidence type="ECO:0000313" key="5">
    <source>
        <dbReference type="EMBL" id="STY70448.1"/>
    </source>
</evidence>
<evidence type="ECO:0000313" key="6">
    <source>
        <dbReference type="Proteomes" id="UP000255234"/>
    </source>
</evidence>
<reference evidence="5 6" key="1">
    <citation type="submission" date="2018-06" db="EMBL/GenBank/DDBJ databases">
        <authorList>
            <consortium name="Pathogen Informatics"/>
            <person name="Doyle S."/>
        </authorList>
    </citation>
    <scope>NUCLEOTIDE SEQUENCE [LARGE SCALE GENOMIC DNA]</scope>
    <source>
        <strain evidence="5 6">NCTC10571</strain>
    </source>
</reference>
<protein>
    <submittedName>
        <fullName evidence="5">Trifunctional nucleotide phosphoesterase protein YfkN</fullName>
    </submittedName>
</protein>
<sequence length="542" mass="60276">MPIYQLKIRQLFFVLLTFCFIFIPNSAWAIQKDIVILYTNDVHCGIEDNLGYTKLAQYKEDLQQDTPYIALVDAGDAIQGAPIGKLSTGEAIINIMNEIGYDFAIPGNHEFDYGMDRFLALNDKLSCGYFSSNLVNTITGKNLLPAYKIFQFDDKKIALIGVTTPETLNSSTPAYFQDDKGNFIYSFNEDATGKKLYTNIQNTVDTVQKLGVNYVFLVAHLGMNGITPRWSSLAVAQNTQGIDAIIDGHSHEVIPTFIAKNKQGKNVLITQTGTKLQNIGKLTITPQGEISTELINDLTKSNQKTTDLINEEKNKYAPLLNQIIGTNTVKLTTNDPNTNTRLVRNSETNLGDFVTDAYRVVLNTDIAICNGGAIRNELPIGDFSYNDILTTFPFGNMCVVLEITGQQLLDALEMGSIRYPEEFGGFMQISGATYTINSKIPSSVITDEKGNFIKIDGAYRVQDVKINGKDLDLNKKYTISGTSYILKFAGNGMTMFKDSPILQNEELSETDVIIEYIQNYLNATIDNEYANPYGQNRITIIK</sequence>
<dbReference type="AlphaFoldDB" id="A0A378NWT6"/>
<comment type="similarity">
    <text evidence="2">Belongs to the 5'-nucleotidase family.</text>
</comment>
<evidence type="ECO:0000256" key="2">
    <source>
        <dbReference type="RuleBase" id="RU362119"/>
    </source>
</evidence>
<dbReference type="InterPro" id="IPR004843">
    <property type="entry name" value="Calcineurin-like_PHP"/>
</dbReference>
<evidence type="ECO:0000256" key="1">
    <source>
        <dbReference type="ARBA" id="ARBA00022729"/>
    </source>
</evidence>
<organism evidence="5 6">
    <name type="scientific">Megamonas hypermegale</name>
    <dbReference type="NCBI Taxonomy" id="158847"/>
    <lineage>
        <taxon>Bacteria</taxon>
        <taxon>Bacillati</taxon>
        <taxon>Bacillota</taxon>
        <taxon>Negativicutes</taxon>
        <taxon>Selenomonadales</taxon>
        <taxon>Selenomonadaceae</taxon>
        <taxon>Megamonas</taxon>
    </lineage>
</organism>
<keyword evidence="2" id="KW-0547">Nucleotide-binding</keyword>
<feature type="domain" description="5'-Nucleotidase C-terminal" evidence="4">
    <location>
        <begin position="335"/>
        <end position="498"/>
    </location>
</feature>
<dbReference type="GO" id="GO:0030288">
    <property type="term" value="C:outer membrane-bounded periplasmic space"/>
    <property type="evidence" value="ECO:0007669"/>
    <property type="project" value="TreeGrafter"/>
</dbReference>
<proteinExistence type="inferred from homology"/>
<accession>A0A378NWT6</accession>
<dbReference type="InterPro" id="IPR008334">
    <property type="entry name" value="5'-Nucleotdase_C"/>
</dbReference>
<keyword evidence="1" id="KW-0732">Signal</keyword>
<dbReference type="RefSeq" id="WP_115151074.1">
    <property type="nucleotide sequence ID" value="NZ_UGPP01000001.1"/>
</dbReference>
<feature type="domain" description="Calcineurin-like phosphoesterase" evidence="3">
    <location>
        <begin position="36"/>
        <end position="252"/>
    </location>
</feature>
<dbReference type="Gene3D" id="3.90.780.10">
    <property type="entry name" value="5'-Nucleotidase, C-terminal domain"/>
    <property type="match status" value="1"/>
</dbReference>
<dbReference type="Gene3D" id="3.60.21.10">
    <property type="match status" value="1"/>
</dbReference>
<evidence type="ECO:0000259" key="4">
    <source>
        <dbReference type="Pfam" id="PF02872"/>
    </source>
</evidence>
<dbReference type="PANTHER" id="PTHR11575:SF24">
    <property type="entry name" value="5'-NUCLEOTIDASE"/>
    <property type="match status" value="1"/>
</dbReference>
<evidence type="ECO:0000259" key="3">
    <source>
        <dbReference type="Pfam" id="PF00149"/>
    </source>
</evidence>
<dbReference type="PANTHER" id="PTHR11575">
    <property type="entry name" value="5'-NUCLEOTIDASE-RELATED"/>
    <property type="match status" value="1"/>
</dbReference>
<dbReference type="GO" id="GO:0009166">
    <property type="term" value="P:nucleotide catabolic process"/>
    <property type="evidence" value="ECO:0007669"/>
    <property type="project" value="InterPro"/>
</dbReference>